<comment type="caution">
    <text evidence="1">The sequence shown here is derived from an EMBL/GenBank/DDBJ whole genome shotgun (WGS) entry which is preliminary data.</text>
</comment>
<dbReference type="EMBL" id="JAMZIH010001532">
    <property type="protein sequence ID" value="KAJ1678111.1"/>
    <property type="molecule type" value="Genomic_DNA"/>
</dbReference>
<keyword evidence="2" id="KW-1185">Reference proteome</keyword>
<dbReference type="EC" id="6.1.1.1" evidence="1"/>
<keyword evidence="1" id="KW-0436">Ligase</keyword>
<name>A0ACC1HP94_9FUNG</name>
<protein>
    <submittedName>
        <fullName evidence="1">Tyrosyl-tRNA synthetase</fullName>
        <ecNumber evidence="1">6.1.1.1</ecNumber>
    </submittedName>
</protein>
<feature type="non-terminal residue" evidence="1">
    <location>
        <position position="1"/>
    </location>
</feature>
<evidence type="ECO:0000313" key="1">
    <source>
        <dbReference type="EMBL" id="KAJ1678111.1"/>
    </source>
</evidence>
<evidence type="ECO:0000313" key="2">
    <source>
        <dbReference type="Proteomes" id="UP001145114"/>
    </source>
</evidence>
<proteinExistence type="predicted"/>
<sequence>LGGSDQWGNITAGTELIRRLGGSNGADPPEEAFGVTLPLLTTATGEKFGKSAGNAVWLDARLTSPFEFYQFFVQTADADVESYLKLFTLLPLERVEAAMQEHLERLERFDAQKLLASEVTELVHGGKRALIATEVLFGKASDLTAYDRAELAGAFEHDRRMVSVESRDVLGRPVTEIAVMARACKSKSEVARLIKGGGLYWNNTRVTDAKWQPSPDNGDFIGGSIGVIRVGKTSYHLVQLL</sequence>
<reference evidence="1" key="1">
    <citation type="submission" date="2022-06" db="EMBL/GenBank/DDBJ databases">
        <title>Phylogenomic reconstructions and comparative analyses of Kickxellomycotina fungi.</title>
        <authorList>
            <person name="Reynolds N.K."/>
            <person name="Stajich J.E."/>
            <person name="Barry K."/>
            <person name="Grigoriev I.V."/>
            <person name="Crous P."/>
            <person name="Smith M.E."/>
        </authorList>
    </citation>
    <scope>NUCLEOTIDE SEQUENCE</scope>
    <source>
        <strain evidence="1">RSA 2271</strain>
    </source>
</reference>
<organism evidence="1 2">
    <name type="scientific">Spiromyces aspiralis</name>
    <dbReference type="NCBI Taxonomy" id="68401"/>
    <lineage>
        <taxon>Eukaryota</taxon>
        <taxon>Fungi</taxon>
        <taxon>Fungi incertae sedis</taxon>
        <taxon>Zoopagomycota</taxon>
        <taxon>Kickxellomycotina</taxon>
        <taxon>Kickxellomycetes</taxon>
        <taxon>Kickxellales</taxon>
        <taxon>Kickxellaceae</taxon>
        <taxon>Spiromyces</taxon>
    </lineage>
</organism>
<gene>
    <name evidence="1" type="primary">MSY1</name>
    <name evidence="1" type="ORF">EV182_004752</name>
</gene>
<dbReference type="Proteomes" id="UP001145114">
    <property type="component" value="Unassembled WGS sequence"/>
</dbReference>
<accession>A0ACC1HP94</accession>